<dbReference type="EMBL" id="CAMKVN010000194">
    <property type="protein sequence ID" value="CAI2165052.1"/>
    <property type="molecule type" value="Genomic_DNA"/>
</dbReference>
<sequence length="336" mass="37454">MTNTRMETDAQKMTDNLMTRFEVSNSVELQNKMVQTFKCFSEIQQFKAVGNEFMEKKLIIISEERSKFRDFAEQSIKHSLVMRNHSSDLITFAECCEDESVNDFELLELLRSSLECSKLNKEKTISLKEQLEGIGTRLGLVSNEILIHNENLMEEQENLSKKISEADKVTDNAMSVSKSSAMAAGVGIVAAVAAAPFTGGASLAVPVAEAIVWIGMTTILGSAVAATVSTTVAGVSSIRSTFLNSNYHLKNTLPEMKKNLDNIIEMISRYESYWESQITEIDDIIEKMERYKNGRQMVKTISRAISDKAKAIHKDSNDYSVCLRKAVNADKTGMIL</sequence>
<comment type="caution">
    <text evidence="2">The sequence shown here is derived from an EMBL/GenBank/DDBJ whole genome shotgun (WGS) entry which is preliminary data.</text>
</comment>
<dbReference type="OrthoDB" id="2442185at2759"/>
<name>A0A9W4SE65_9GLOM</name>
<keyword evidence="1" id="KW-1133">Transmembrane helix</keyword>
<dbReference type="AlphaFoldDB" id="A0A9W4SE65"/>
<feature type="transmembrane region" description="Helical" evidence="1">
    <location>
        <begin position="211"/>
        <end position="235"/>
    </location>
</feature>
<accession>A0A9W4SE65</accession>
<keyword evidence="1" id="KW-0472">Membrane</keyword>
<proteinExistence type="predicted"/>
<evidence type="ECO:0000256" key="1">
    <source>
        <dbReference type="SAM" id="Phobius"/>
    </source>
</evidence>
<evidence type="ECO:0000313" key="2">
    <source>
        <dbReference type="EMBL" id="CAI2165052.1"/>
    </source>
</evidence>
<keyword evidence="3" id="KW-1185">Reference proteome</keyword>
<protein>
    <submittedName>
        <fullName evidence="2">18072_t:CDS:1</fullName>
    </submittedName>
</protein>
<evidence type="ECO:0000313" key="3">
    <source>
        <dbReference type="Proteomes" id="UP001153678"/>
    </source>
</evidence>
<gene>
    <name evidence="2" type="ORF">FWILDA_LOCUS1877</name>
</gene>
<feature type="transmembrane region" description="Helical" evidence="1">
    <location>
        <begin position="181"/>
        <end position="205"/>
    </location>
</feature>
<dbReference type="Proteomes" id="UP001153678">
    <property type="component" value="Unassembled WGS sequence"/>
</dbReference>
<organism evidence="2 3">
    <name type="scientific">Funneliformis geosporum</name>
    <dbReference type="NCBI Taxonomy" id="1117311"/>
    <lineage>
        <taxon>Eukaryota</taxon>
        <taxon>Fungi</taxon>
        <taxon>Fungi incertae sedis</taxon>
        <taxon>Mucoromycota</taxon>
        <taxon>Glomeromycotina</taxon>
        <taxon>Glomeromycetes</taxon>
        <taxon>Glomerales</taxon>
        <taxon>Glomeraceae</taxon>
        <taxon>Funneliformis</taxon>
    </lineage>
</organism>
<keyword evidence="1" id="KW-0812">Transmembrane</keyword>
<reference evidence="2" key="1">
    <citation type="submission" date="2022-08" db="EMBL/GenBank/DDBJ databases">
        <authorList>
            <person name="Kallberg Y."/>
            <person name="Tangrot J."/>
            <person name="Rosling A."/>
        </authorList>
    </citation>
    <scope>NUCLEOTIDE SEQUENCE</scope>
    <source>
        <strain evidence="2">Wild A</strain>
    </source>
</reference>